<protein>
    <recommendedName>
        <fullName evidence="4">Dihydrolipoyl dehydrogenase</fullName>
    </recommendedName>
</protein>
<evidence type="ECO:0000259" key="13">
    <source>
        <dbReference type="Pfam" id="PF07992"/>
    </source>
</evidence>
<evidence type="ECO:0000259" key="12">
    <source>
        <dbReference type="Pfam" id="PF02852"/>
    </source>
</evidence>
<proteinExistence type="inferred from homology"/>
<dbReference type="PRINTS" id="PR00411">
    <property type="entry name" value="PNDRDTASEI"/>
</dbReference>
<sequence>MENQFDVIVIGAGPAGYVAAIRCAQLGLKTACIDQWLDEEQKPVLGGTCLNVGCIPSKALLESSYLYESACQGYEQHGIQLDSVALDLEKMMARKQGIVSTLTQGIAGLFKSNQVSFVSGSAKLHTPGQVSVQRSRSDQTMILNASNIILATGSTPVEIPAAPWQDQVVVDSTGALEFTTVPKSIGIIGAGVIGLELGSVWNRLGSKVVLFEAMDSFLPMADTQIAGEALKQYQKQGLHFEFGACVSGSELKQEGVEVVYQQNNKTQTKVVERLIVAVGRRPNSDGLVSDTCELIIDARGFVVVDQQCKTNVEGVYAIGDLVRGPMLAHKGSEEGMMVAERIAGQYAKVNYNNIPSIIYTHPEIAWVGSTENDLKQAGKSYKTGVFPFSASGRARASGDISGMVKVIADAESDRVLGVHMIGSHCSELITQAVIAREFSASAEDLALTIFAHPTLSEAVHEAALAVDNRAIHIAKSGAG</sequence>
<feature type="domain" description="FAD/NAD(P)-binding" evidence="13">
    <location>
        <begin position="5"/>
        <end position="335"/>
    </location>
</feature>
<evidence type="ECO:0000256" key="4">
    <source>
        <dbReference type="ARBA" id="ARBA00016961"/>
    </source>
</evidence>
<dbReference type="Gene3D" id="3.30.390.30">
    <property type="match status" value="1"/>
</dbReference>
<dbReference type="InterPro" id="IPR023753">
    <property type="entry name" value="FAD/NAD-binding_dom"/>
</dbReference>
<evidence type="ECO:0000256" key="3">
    <source>
        <dbReference type="ARBA" id="ARBA00007532"/>
    </source>
</evidence>
<dbReference type="GO" id="GO:0050660">
    <property type="term" value="F:flavin adenine dinucleotide binding"/>
    <property type="evidence" value="ECO:0007669"/>
    <property type="project" value="InterPro"/>
</dbReference>
<dbReference type="InterPro" id="IPR036188">
    <property type="entry name" value="FAD/NAD-bd_sf"/>
</dbReference>
<keyword evidence="11" id="KW-0676">Redox-active center</keyword>
<dbReference type="AlphaFoldDB" id="A0A3B0YQU4"/>
<dbReference type="FunFam" id="3.30.390.30:FF:000001">
    <property type="entry name" value="Dihydrolipoyl dehydrogenase"/>
    <property type="match status" value="1"/>
</dbReference>
<dbReference type="InterPro" id="IPR006258">
    <property type="entry name" value="Lipoamide_DH"/>
</dbReference>
<accession>A0A3B0YQU4</accession>
<dbReference type="InterPro" id="IPR004099">
    <property type="entry name" value="Pyr_nucl-diS_OxRdtase_dimer"/>
</dbReference>
<keyword evidence="6" id="KW-0285">Flavoprotein</keyword>
<dbReference type="PROSITE" id="PS00076">
    <property type="entry name" value="PYRIDINE_REDOX_1"/>
    <property type="match status" value="1"/>
</dbReference>
<keyword evidence="5" id="KW-0963">Cytoplasm</keyword>
<keyword evidence="9" id="KW-0520">NAD</keyword>
<keyword evidence="10" id="KW-1015">Disulfide bond</keyword>
<dbReference type="PRINTS" id="PR00368">
    <property type="entry name" value="FADPNR"/>
</dbReference>
<comment type="subcellular location">
    <subcellularLocation>
        <location evidence="2">Cytoplasm</location>
    </subcellularLocation>
</comment>
<dbReference type="PANTHER" id="PTHR22912:SF224">
    <property type="entry name" value="DIHYDROLIPOYL DEHYDROGENASE"/>
    <property type="match status" value="1"/>
</dbReference>
<dbReference type="NCBIfam" id="TIGR01350">
    <property type="entry name" value="lipoamide_DH"/>
    <property type="match status" value="1"/>
</dbReference>
<keyword evidence="8 14" id="KW-0560">Oxidoreductase</keyword>
<dbReference type="Gene3D" id="3.50.50.60">
    <property type="entry name" value="FAD/NAD(P)-binding domain"/>
    <property type="match status" value="2"/>
</dbReference>
<evidence type="ECO:0000256" key="5">
    <source>
        <dbReference type="ARBA" id="ARBA00022490"/>
    </source>
</evidence>
<dbReference type="SUPFAM" id="SSF55424">
    <property type="entry name" value="FAD/NAD-linked reductases, dimerisation (C-terminal) domain"/>
    <property type="match status" value="1"/>
</dbReference>
<gene>
    <name evidence="14" type="ORF">MNBD_GAMMA12-3194</name>
</gene>
<name>A0A3B0YQU4_9ZZZZ</name>
<dbReference type="InterPro" id="IPR016156">
    <property type="entry name" value="FAD/NAD-linked_Rdtase_dimer_sf"/>
</dbReference>
<evidence type="ECO:0000256" key="9">
    <source>
        <dbReference type="ARBA" id="ARBA00023027"/>
    </source>
</evidence>
<evidence type="ECO:0000256" key="10">
    <source>
        <dbReference type="ARBA" id="ARBA00023157"/>
    </source>
</evidence>
<dbReference type="Pfam" id="PF02852">
    <property type="entry name" value="Pyr_redox_dim"/>
    <property type="match status" value="1"/>
</dbReference>
<dbReference type="PIRSF" id="PIRSF000350">
    <property type="entry name" value="Mercury_reductase_MerA"/>
    <property type="match status" value="1"/>
</dbReference>
<evidence type="ECO:0000256" key="6">
    <source>
        <dbReference type="ARBA" id="ARBA00022630"/>
    </source>
</evidence>
<organism evidence="14">
    <name type="scientific">hydrothermal vent metagenome</name>
    <dbReference type="NCBI Taxonomy" id="652676"/>
    <lineage>
        <taxon>unclassified sequences</taxon>
        <taxon>metagenomes</taxon>
        <taxon>ecological metagenomes</taxon>
    </lineage>
</organism>
<dbReference type="GO" id="GO:0006103">
    <property type="term" value="P:2-oxoglutarate metabolic process"/>
    <property type="evidence" value="ECO:0007669"/>
    <property type="project" value="TreeGrafter"/>
</dbReference>
<evidence type="ECO:0000256" key="8">
    <source>
        <dbReference type="ARBA" id="ARBA00023002"/>
    </source>
</evidence>
<comment type="cofactor">
    <cofactor evidence="1">
        <name>FAD</name>
        <dbReference type="ChEBI" id="CHEBI:57692"/>
    </cofactor>
</comment>
<dbReference type="EMBL" id="UOFL01000226">
    <property type="protein sequence ID" value="VAW81801.1"/>
    <property type="molecule type" value="Genomic_DNA"/>
</dbReference>
<dbReference type="InterPro" id="IPR012999">
    <property type="entry name" value="Pyr_OxRdtase_I_AS"/>
</dbReference>
<feature type="domain" description="Pyridine nucleotide-disulphide oxidoreductase dimerisation" evidence="12">
    <location>
        <begin position="354"/>
        <end position="463"/>
    </location>
</feature>
<evidence type="ECO:0000256" key="2">
    <source>
        <dbReference type="ARBA" id="ARBA00004496"/>
    </source>
</evidence>
<dbReference type="InterPro" id="IPR050151">
    <property type="entry name" value="Class-I_Pyr_Nuc-Dis_Oxidored"/>
</dbReference>
<dbReference type="SUPFAM" id="SSF51905">
    <property type="entry name" value="FAD/NAD(P)-binding domain"/>
    <property type="match status" value="1"/>
</dbReference>
<dbReference type="GO" id="GO:0004148">
    <property type="term" value="F:dihydrolipoyl dehydrogenase (NADH) activity"/>
    <property type="evidence" value="ECO:0007669"/>
    <property type="project" value="InterPro"/>
</dbReference>
<keyword evidence="7" id="KW-0274">FAD</keyword>
<evidence type="ECO:0000256" key="7">
    <source>
        <dbReference type="ARBA" id="ARBA00022827"/>
    </source>
</evidence>
<reference evidence="14" key="1">
    <citation type="submission" date="2018-06" db="EMBL/GenBank/DDBJ databases">
        <authorList>
            <person name="Zhirakovskaya E."/>
        </authorList>
    </citation>
    <scope>NUCLEOTIDE SEQUENCE</scope>
</reference>
<evidence type="ECO:0000313" key="14">
    <source>
        <dbReference type="EMBL" id="VAW81801.1"/>
    </source>
</evidence>
<dbReference type="GO" id="GO:0005737">
    <property type="term" value="C:cytoplasm"/>
    <property type="evidence" value="ECO:0007669"/>
    <property type="project" value="UniProtKB-SubCell"/>
</dbReference>
<dbReference type="InterPro" id="IPR001100">
    <property type="entry name" value="Pyr_nuc-diS_OxRdtase"/>
</dbReference>
<evidence type="ECO:0000256" key="11">
    <source>
        <dbReference type="ARBA" id="ARBA00023284"/>
    </source>
</evidence>
<evidence type="ECO:0000256" key="1">
    <source>
        <dbReference type="ARBA" id="ARBA00001974"/>
    </source>
</evidence>
<dbReference type="Pfam" id="PF07992">
    <property type="entry name" value="Pyr_redox_2"/>
    <property type="match status" value="1"/>
</dbReference>
<dbReference type="PANTHER" id="PTHR22912">
    <property type="entry name" value="DISULFIDE OXIDOREDUCTASE"/>
    <property type="match status" value="1"/>
</dbReference>
<comment type="similarity">
    <text evidence="3">Belongs to the class-I pyridine nucleotide-disulfide oxidoreductase family.</text>
</comment>